<keyword evidence="4 6" id="KW-0720">Serine protease</keyword>
<dbReference type="PROSITE" id="PS00135">
    <property type="entry name" value="TRYPSIN_SER"/>
    <property type="match status" value="1"/>
</dbReference>
<dbReference type="PRINTS" id="PR00722">
    <property type="entry name" value="CHYMOTRYPSIN"/>
</dbReference>
<evidence type="ECO:0000256" key="4">
    <source>
        <dbReference type="ARBA" id="ARBA00022825"/>
    </source>
</evidence>
<dbReference type="InterPro" id="IPR001254">
    <property type="entry name" value="Trypsin_dom"/>
</dbReference>
<keyword evidence="8" id="KW-1185">Reference proteome</keyword>
<organism evidence="8 9">
    <name type="scientific">Agrilus planipennis</name>
    <name type="common">Emerald ash borer</name>
    <name type="synonym">Agrilus marcopoli</name>
    <dbReference type="NCBI Taxonomy" id="224129"/>
    <lineage>
        <taxon>Eukaryota</taxon>
        <taxon>Metazoa</taxon>
        <taxon>Ecdysozoa</taxon>
        <taxon>Arthropoda</taxon>
        <taxon>Hexapoda</taxon>
        <taxon>Insecta</taxon>
        <taxon>Pterygota</taxon>
        <taxon>Neoptera</taxon>
        <taxon>Endopterygota</taxon>
        <taxon>Coleoptera</taxon>
        <taxon>Polyphaga</taxon>
        <taxon>Elateriformia</taxon>
        <taxon>Buprestoidea</taxon>
        <taxon>Buprestidae</taxon>
        <taxon>Agrilinae</taxon>
        <taxon>Agrilus</taxon>
    </lineage>
</organism>
<dbReference type="GO" id="GO:0004252">
    <property type="term" value="F:serine-type endopeptidase activity"/>
    <property type="evidence" value="ECO:0007669"/>
    <property type="project" value="InterPro"/>
</dbReference>
<dbReference type="PROSITE" id="PS00134">
    <property type="entry name" value="TRYPSIN_HIS"/>
    <property type="match status" value="2"/>
</dbReference>
<sequence length="584" mass="63290">MFLPRLEMKEIILIFITFSLVTAHVTRKWPKTIPVASSDDTTRIVGGNEAVPNSIPYQAAMLLYYEDEADTSFCGGSIISTRYVLTAAHCLVDGLISAEVILGAHNYRETEPTQQRITSTTFTVHEEYDGEILENDLGLVYLPTPANLNEYVQIIALPSRASVSETFVGSEAVASGWGYYSDSTDTISNVLRYVSLPIIPANVCGQIFWDITEKIICSGGANKKGVCTGDSGGPLVINGRLVGVTSYTSSNGCEVGEPSAYSRVTSFLDWIEANSDKYFKDSFIRRVSMKIHTVPLSQAEMKEIVLIFITFSLVTVHATRDWAKILPAGETTHRELDQFASSEDRIVGGDVVVPNSIPYQAALILFYDEEDTNDAGFCGGSIITRRYVLTAAHCLVDGVVSLEVILGAHNFRQNESTQQHIPTSTFKVHEQYNAETLENDLGIVYLPTPASLNQYVQLIPLPSRADVSDSFVGSEAVASGWGYDTDSETAVNDILRFVNVSIIATDVCNVMFVNITDKLICSGGAGVKGICLGDAGGPLVVNGKLVGITSSVGYNGCEAEDPSIFSRITSYLDWISANSDAVVS</sequence>
<evidence type="ECO:0000256" key="3">
    <source>
        <dbReference type="ARBA" id="ARBA00022801"/>
    </source>
</evidence>
<comment type="similarity">
    <text evidence="1">Belongs to the peptidase S1 family.</text>
</comment>
<proteinExistence type="inferred from homology"/>
<dbReference type="PROSITE" id="PS50240">
    <property type="entry name" value="TRYPSIN_DOM"/>
    <property type="match status" value="2"/>
</dbReference>
<dbReference type="STRING" id="224129.A0A1W4WJG7"/>
<keyword evidence="5" id="KW-1015">Disulfide bond</keyword>
<dbReference type="AlphaFoldDB" id="A0A1W4WJG7"/>
<evidence type="ECO:0000256" key="5">
    <source>
        <dbReference type="ARBA" id="ARBA00023157"/>
    </source>
</evidence>
<reference evidence="9" key="1">
    <citation type="submission" date="2025-08" db="UniProtKB">
        <authorList>
            <consortium name="RefSeq"/>
        </authorList>
    </citation>
    <scope>IDENTIFICATION</scope>
    <source>
        <tissue evidence="9">Entire body</tissue>
    </source>
</reference>
<evidence type="ECO:0000259" key="7">
    <source>
        <dbReference type="PROSITE" id="PS50240"/>
    </source>
</evidence>
<protein>
    <submittedName>
        <fullName evidence="9">Uncharacterized protein LOC108736218</fullName>
    </submittedName>
</protein>
<name>A0A1W4WJG7_AGRPL</name>
<dbReference type="InterPro" id="IPR043504">
    <property type="entry name" value="Peptidase_S1_PA_chymotrypsin"/>
</dbReference>
<keyword evidence="2 6" id="KW-0645">Protease</keyword>
<dbReference type="FunFam" id="2.40.10.10:FF:000166">
    <property type="entry name" value="Trypsin"/>
    <property type="match status" value="2"/>
</dbReference>
<dbReference type="SMART" id="SM00020">
    <property type="entry name" value="Tryp_SPc"/>
    <property type="match status" value="2"/>
</dbReference>
<dbReference type="InterPro" id="IPR001314">
    <property type="entry name" value="Peptidase_S1A"/>
</dbReference>
<dbReference type="RefSeq" id="XP_018324069.2">
    <property type="nucleotide sequence ID" value="XM_018468567.2"/>
</dbReference>
<evidence type="ECO:0000313" key="9">
    <source>
        <dbReference type="RefSeq" id="XP_018324069.2"/>
    </source>
</evidence>
<dbReference type="InterPro" id="IPR033116">
    <property type="entry name" value="TRYPSIN_SER"/>
</dbReference>
<dbReference type="InterPro" id="IPR009003">
    <property type="entry name" value="Peptidase_S1_PA"/>
</dbReference>
<feature type="domain" description="Peptidase S1" evidence="7">
    <location>
        <begin position="44"/>
        <end position="276"/>
    </location>
</feature>
<evidence type="ECO:0000256" key="1">
    <source>
        <dbReference type="ARBA" id="ARBA00007664"/>
    </source>
</evidence>
<dbReference type="InParanoid" id="A0A1W4WJG7"/>
<dbReference type="GO" id="GO:0006508">
    <property type="term" value="P:proteolysis"/>
    <property type="evidence" value="ECO:0007669"/>
    <property type="project" value="UniProtKB-KW"/>
</dbReference>
<gene>
    <name evidence="9" type="primary">LOC108736218</name>
</gene>
<dbReference type="SUPFAM" id="SSF50494">
    <property type="entry name" value="Trypsin-like serine proteases"/>
    <property type="match status" value="2"/>
</dbReference>
<dbReference type="InterPro" id="IPR050430">
    <property type="entry name" value="Peptidase_S1"/>
</dbReference>
<dbReference type="GeneID" id="108736218"/>
<dbReference type="Proteomes" id="UP000192223">
    <property type="component" value="Unplaced"/>
</dbReference>
<dbReference type="OrthoDB" id="5565075at2759"/>
<feature type="domain" description="Peptidase S1" evidence="7">
    <location>
        <begin position="346"/>
        <end position="580"/>
    </location>
</feature>
<accession>A0A1W4WJG7</accession>
<keyword evidence="3 6" id="KW-0378">Hydrolase</keyword>
<dbReference type="KEGG" id="apln:108736218"/>
<evidence type="ECO:0000256" key="2">
    <source>
        <dbReference type="ARBA" id="ARBA00022670"/>
    </source>
</evidence>
<dbReference type="Pfam" id="PF00089">
    <property type="entry name" value="Trypsin"/>
    <property type="match status" value="2"/>
</dbReference>
<dbReference type="PANTHER" id="PTHR24276">
    <property type="entry name" value="POLYSERASE-RELATED"/>
    <property type="match status" value="1"/>
</dbReference>
<dbReference type="CDD" id="cd00190">
    <property type="entry name" value="Tryp_SPc"/>
    <property type="match status" value="2"/>
</dbReference>
<evidence type="ECO:0000313" key="8">
    <source>
        <dbReference type="Proteomes" id="UP000192223"/>
    </source>
</evidence>
<dbReference type="PANTHER" id="PTHR24276:SF98">
    <property type="entry name" value="FI18310P1-RELATED"/>
    <property type="match status" value="1"/>
</dbReference>
<dbReference type="InterPro" id="IPR018114">
    <property type="entry name" value="TRYPSIN_HIS"/>
</dbReference>
<evidence type="ECO:0000256" key="6">
    <source>
        <dbReference type="RuleBase" id="RU363034"/>
    </source>
</evidence>
<dbReference type="Gene3D" id="2.40.10.10">
    <property type="entry name" value="Trypsin-like serine proteases"/>
    <property type="match status" value="4"/>
</dbReference>